<name>A0A2W4ZBK8_9BACT</name>
<comment type="subcellular location">
    <subcellularLocation>
        <location evidence="1">Membrane</location>
    </subcellularLocation>
</comment>
<sequence>MAEERIEIDPLFIGMTRPPLTMGVPMEFFGINFIVFGIGMILFMSLSGKIIFFACVTLPIHAIGYIATEKDPHWMRIWLTKLNKCAPTRNKSFWKSNSYKP</sequence>
<keyword evidence="3 5" id="KW-1133">Transmembrane helix</keyword>
<proteinExistence type="predicted"/>
<keyword evidence="2 5" id="KW-0812">Transmembrane</keyword>
<evidence type="ECO:0000256" key="2">
    <source>
        <dbReference type="ARBA" id="ARBA00022692"/>
    </source>
</evidence>
<dbReference type="EMBL" id="QFNK01000349">
    <property type="protein sequence ID" value="PZO79743.1"/>
    <property type="molecule type" value="Genomic_DNA"/>
</dbReference>
<evidence type="ECO:0000313" key="7">
    <source>
        <dbReference type="Proteomes" id="UP000249557"/>
    </source>
</evidence>
<feature type="transmembrane region" description="Helical" evidence="5">
    <location>
        <begin position="50"/>
        <end position="68"/>
    </location>
</feature>
<dbReference type="Proteomes" id="UP000249557">
    <property type="component" value="Unassembled WGS sequence"/>
</dbReference>
<reference evidence="6 7" key="1">
    <citation type="submission" date="2017-08" db="EMBL/GenBank/DDBJ databases">
        <title>Infants hospitalized years apart are colonized by the same room-sourced microbial strains.</title>
        <authorList>
            <person name="Brooks B."/>
            <person name="Olm M.R."/>
            <person name="Firek B.A."/>
            <person name="Baker R."/>
            <person name="Thomas B.C."/>
            <person name="Morowitz M.J."/>
            <person name="Banfield J.F."/>
        </authorList>
    </citation>
    <scope>NUCLEOTIDE SEQUENCE [LARGE SCALE GENOMIC DNA]</scope>
    <source>
        <strain evidence="6">S2_018_000_R2_104</strain>
    </source>
</reference>
<dbReference type="InterPro" id="IPR007792">
    <property type="entry name" value="T4SS_VirB3/TrbD/AvhB"/>
</dbReference>
<accession>A0A2W4ZBK8</accession>
<evidence type="ECO:0000256" key="3">
    <source>
        <dbReference type="ARBA" id="ARBA00022989"/>
    </source>
</evidence>
<evidence type="ECO:0000256" key="1">
    <source>
        <dbReference type="ARBA" id="ARBA00004370"/>
    </source>
</evidence>
<organism evidence="6 7">
    <name type="scientific">Micavibrio aeruginosavorus</name>
    <dbReference type="NCBI Taxonomy" id="349221"/>
    <lineage>
        <taxon>Bacteria</taxon>
        <taxon>Pseudomonadati</taxon>
        <taxon>Bdellovibrionota</taxon>
        <taxon>Bdellovibrionia</taxon>
        <taxon>Bdellovibrionales</taxon>
        <taxon>Pseudobdellovibrionaceae</taxon>
        <taxon>Micavibrio</taxon>
    </lineage>
</organism>
<keyword evidence="4 5" id="KW-0472">Membrane</keyword>
<evidence type="ECO:0000256" key="4">
    <source>
        <dbReference type="ARBA" id="ARBA00023136"/>
    </source>
</evidence>
<protein>
    <recommendedName>
        <fullName evidence="8">Type VI secretion protein</fullName>
    </recommendedName>
</protein>
<dbReference type="AlphaFoldDB" id="A0A2W4ZBK8"/>
<feature type="transmembrane region" description="Helical" evidence="5">
    <location>
        <begin position="20"/>
        <end position="44"/>
    </location>
</feature>
<comment type="caution">
    <text evidence="6">The sequence shown here is derived from an EMBL/GenBank/DDBJ whole genome shotgun (WGS) entry which is preliminary data.</text>
</comment>
<gene>
    <name evidence="6" type="ORF">DI626_11495</name>
</gene>
<dbReference type="GO" id="GO:0016020">
    <property type="term" value="C:membrane"/>
    <property type="evidence" value="ECO:0007669"/>
    <property type="project" value="UniProtKB-SubCell"/>
</dbReference>
<evidence type="ECO:0008006" key="8">
    <source>
        <dbReference type="Google" id="ProtNLM"/>
    </source>
</evidence>
<evidence type="ECO:0000256" key="5">
    <source>
        <dbReference type="SAM" id="Phobius"/>
    </source>
</evidence>
<dbReference type="Pfam" id="PF05101">
    <property type="entry name" value="VirB3"/>
    <property type="match status" value="1"/>
</dbReference>
<evidence type="ECO:0000313" key="6">
    <source>
        <dbReference type="EMBL" id="PZO79743.1"/>
    </source>
</evidence>